<accession>A0A3E3E250</accession>
<feature type="compositionally biased region" description="Basic and acidic residues" evidence="6">
    <location>
        <begin position="1"/>
        <end position="34"/>
    </location>
</feature>
<feature type="compositionally biased region" description="Basic and acidic residues" evidence="6">
    <location>
        <begin position="44"/>
        <end position="69"/>
    </location>
</feature>
<dbReference type="EMBL" id="QUSM01000002">
    <property type="protein sequence ID" value="RGD75249.1"/>
    <property type="molecule type" value="Genomic_DNA"/>
</dbReference>
<evidence type="ECO:0000256" key="1">
    <source>
        <dbReference type="ARBA" id="ARBA00009054"/>
    </source>
</evidence>
<evidence type="ECO:0000313" key="7">
    <source>
        <dbReference type="EMBL" id="RGD75249.1"/>
    </source>
</evidence>
<dbReference type="InterPro" id="IPR009012">
    <property type="entry name" value="GrpE_head"/>
</dbReference>
<dbReference type="GO" id="GO:0042803">
    <property type="term" value="F:protein homodimerization activity"/>
    <property type="evidence" value="ECO:0007669"/>
    <property type="project" value="InterPro"/>
</dbReference>
<dbReference type="SUPFAM" id="SSF58014">
    <property type="entry name" value="Coiled-coil domain of nucleotide exchange factor GrpE"/>
    <property type="match status" value="1"/>
</dbReference>
<keyword evidence="3" id="KW-0963">Cytoplasm</keyword>
<keyword evidence="2 3" id="KW-0143">Chaperone</keyword>
<dbReference type="CDD" id="cd00446">
    <property type="entry name" value="GrpE"/>
    <property type="match status" value="1"/>
</dbReference>
<dbReference type="PROSITE" id="PS01071">
    <property type="entry name" value="GRPE"/>
    <property type="match status" value="1"/>
</dbReference>
<dbReference type="Proteomes" id="UP000261212">
    <property type="component" value="Unassembled WGS sequence"/>
</dbReference>
<dbReference type="GO" id="GO:0006457">
    <property type="term" value="P:protein folding"/>
    <property type="evidence" value="ECO:0007669"/>
    <property type="project" value="InterPro"/>
</dbReference>
<dbReference type="SUPFAM" id="SSF51064">
    <property type="entry name" value="Head domain of nucleotide exchange factor GrpE"/>
    <property type="match status" value="1"/>
</dbReference>
<comment type="function">
    <text evidence="3 4">Participates actively in the response to hyperosmotic and heat shock by preventing the aggregation of stress-denatured proteins, in association with DnaK and GrpE. It is the nucleotide exchange factor for DnaK and may function as a thermosensor. Unfolded proteins bind initially to DnaJ; upon interaction with the DnaJ-bound protein, DnaK hydrolyzes its bound ATP, resulting in the formation of a stable complex. GrpE releases ADP from DnaK; ATP binding to DnaK triggers the release of the substrate protein, thus completing the reaction cycle. Several rounds of ATP-dependent interactions between DnaJ, DnaK and GrpE are required for fully efficient folding.</text>
</comment>
<comment type="subcellular location">
    <subcellularLocation>
        <location evidence="3">Cytoplasm</location>
    </subcellularLocation>
</comment>
<comment type="similarity">
    <text evidence="1 3 5">Belongs to the GrpE family.</text>
</comment>
<dbReference type="GO" id="GO:0051087">
    <property type="term" value="F:protein-folding chaperone binding"/>
    <property type="evidence" value="ECO:0007669"/>
    <property type="project" value="InterPro"/>
</dbReference>
<sequence>MSNDNIKDINELRKEKEEREKKKNMNKDEKKDVNQEEVTEETAEEVKDSVEESKPEEKEEVKEESMEEKYDKLNDSYMRLLADFDNYKKRASKDKEAMIIYSTSKFAEGLFPIIDNFKRALDSEADKKSGFYEGVNMIFTQLTELLKNEGIETIEALDEKFDPNKHYAVAVEKLDDKEDDIILEVFQDGYIYKEKVLRPSMVKVNKLK</sequence>
<dbReference type="HAMAP" id="MF_01151">
    <property type="entry name" value="GrpE"/>
    <property type="match status" value="1"/>
</dbReference>
<dbReference type="RefSeq" id="WP_007050149.1">
    <property type="nucleotide sequence ID" value="NZ_CABKNJ010000001.1"/>
</dbReference>
<dbReference type="PRINTS" id="PR00773">
    <property type="entry name" value="GRPEPROTEIN"/>
</dbReference>
<proteinExistence type="inferred from homology"/>
<dbReference type="Pfam" id="PF01025">
    <property type="entry name" value="GrpE"/>
    <property type="match status" value="1"/>
</dbReference>
<organism evidence="7 8">
    <name type="scientific">Anaerofustis stercorihominis</name>
    <dbReference type="NCBI Taxonomy" id="214853"/>
    <lineage>
        <taxon>Bacteria</taxon>
        <taxon>Bacillati</taxon>
        <taxon>Bacillota</taxon>
        <taxon>Clostridia</taxon>
        <taxon>Eubacteriales</taxon>
        <taxon>Eubacteriaceae</taxon>
        <taxon>Anaerofustis</taxon>
    </lineage>
</organism>
<evidence type="ECO:0000256" key="2">
    <source>
        <dbReference type="ARBA" id="ARBA00023186"/>
    </source>
</evidence>
<gene>
    <name evidence="3 7" type="primary">grpE</name>
    <name evidence="7" type="ORF">DW687_02685</name>
</gene>
<dbReference type="Gene3D" id="3.90.20.20">
    <property type="match status" value="1"/>
</dbReference>
<keyword evidence="3 4" id="KW-0346">Stress response</keyword>
<dbReference type="GO" id="GO:0005737">
    <property type="term" value="C:cytoplasm"/>
    <property type="evidence" value="ECO:0007669"/>
    <property type="project" value="UniProtKB-SubCell"/>
</dbReference>
<evidence type="ECO:0000256" key="5">
    <source>
        <dbReference type="RuleBase" id="RU004478"/>
    </source>
</evidence>
<dbReference type="PANTHER" id="PTHR21237">
    <property type="entry name" value="GRPE PROTEIN"/>
    <property type="match status" value="1"/>
</dbReference>
<dbReference type="Gene3D" id="2.30.22.10">
    <property type="entry name" value="Head domain of nucleotide exchange factor GrpE"/>
    <property type="match status" value="1"/>
</dbReference>
<dbReference type="GeneID" id="98000470"/>
<evidence type="ECO:0000256" key="6">
    <source>
        <dbReference type="SAM" id="MobiDB-lite"/>
    </source>
</evidence>
<dbReference type="InterPro" id="IPR013805">
    <property type="entry name" value="GrpE_CC"/>
</dbReference>
<name>A0A3E3E250_9FIRM</name>
<comment type="subunit">
    <text evidence="3">Homodimer.</text>
</comment>
<dbReference type="GO" id="GO:0051082">
    <property type="term" value="F:unfolded protein binding"/>
    <property type="evidence" value="ECO:0007669"/>
    <property type="project" value="TreeGrafter"/>
</dbReference>
<evidence type="ECO:0000313" key="8">
    <source>
        <dbReference type="Proteomes" id="UP000261212"/>
    </source>
</evidence>
<comment type="caution">
    <text evidence="7">The sequence shown here is derived from an EMBL/GenBank/DDBJ whole genome shotgun (WGS) entry which is preliminary data.</text>
</comment>
<dbReference type="GO" id="GO:0000774">
    <property type="term" value="F:adenyl-nucleotide exchange factor activity"/>
    <property type="evidence" value="ECO:0007669"/>
    <property type="project" value="InterPro"/>
</dbReference>
<protein>
    <recommendedName>
        <fullName evidence="3 4">Protein GrpE</fullName>
    </recommendedName>
    <alternativeName>
        <fullName evidence="3">HSP-70 cofactor</fullName>
    </alternativeName>
</protein>
<dbReference type="NCBIfam" id="NF010738">
    <property type="entry name" value="PRK14140.1"/>
    <property type="match status" value="1"/>
</dbReference>
<evidence type="ECO:0000256" key="4">
    <source>
        <dbReference type="RuleBase" id="RU000639"/>
    </source>
</evidence>
<dbReference type="InterPro" id="IPR000740">
    <property type="entry name" value="GrpE"/>
</dbReference>
<evidence type="ECO:0000256" key="3">
    <source>
        <dbReference type="HAMAP-Rule" id="MF_01151"/>
    </source>
</evidence>
<dbReference type="AlphaFoldDB" id="A0A3E3E250"/>
<feature type="region of interest" description="Disordered" evidence="6">
    <location>
        <begin position="1"/>
        <end position="69"/>
    </location>
</feature>
<dbReference type="PANTHER" id="PTHR21237:SF23">
    <property type="entry name" value="GRPE PROTEIN HOMOLOG, MITOCHONDRIAL"/>
    <property type="match status" value="1"/>
</dbReference>
<reference evidence="7 8" key="1">
    <citation type="submission" date="2018-08" db="EMBL/GenBank/DDBJ databases">
        <title>A genome reference for cultivated species of the human gut microbiota.</title>
        <authorList>
            <person name="Zou Y."/>
            <person name="Xue W."/>
            <person name="Luo G."/>
        </authorList>
    </citation>
    <scope>NUCLEOTIDE SEQUENCE [LARGE SCALE GENOMIC DNA]</scope>
    <source>
        <strain evidence="7 8">AM25-6</strain>
    </source>
</reference>